<reference evidence="2 3" key="1">
    <citation type="submission" date="2017-12" db="EMBL/GenBank/DDBJ databases">
        <title>The draft genome sequence of Brumimicrobium saltpan LHR20.</title>
        <authorList>
            <person name="Do Z.-J."/>
            <person name="Luo H.-R."/>
        </authorList>
    </citation>
    <scope>NUCLEOTIDE SEQUENCE [LARGE SCALE GENOMIC DNA]</scope>
    <source>
        <strain evidence="2 3">LHR20</strain>
    </source>
</reference>
<name>A0A2I0R286_9FLAO</name>
<dbReference type="AlphaFoldDB" id="A0A2I0R286"/>
<gene>
    <name evidence="2" type="ORF">CW751_07940</name>
</gene>
<keyword evidence="3" id="KW-1185">Reference proteome</keyword>
<dbReference type="Proteomes" id="UP000236654">
    <property type="component" value="Unassembled WGS sequence"/>
</dbReference>
<evidence type="ECO:0000313" key="3">
    <source>
        <dbReference type="Proteomes" id="UP000236654"/>
    </source>
</evidence>
<dbReference type="EMBL" id="PJNI01000008">
    <property type="protein sequence ID" value="PKR80692.1"/>
    <property type="molecule type" value="Genomic_DNA"/>
</dbReference>
<sequence>MKLHFNIFLIFILFTFLQSCGVHYGNGFKRKLSVKKTKPPQLSKVMHQDSVLVILDKKQTQKSALVKLKPKNPLSFPKTVNKHSEVKNRETYSTNIIDPKNQNSSYAQIDIFKEKPEIDTHKTSIDTQKVYNEIEKVDDPSKPINRALRIHPIIIVLATLYYFYLQLIGLGIVFFVGLYVLSIGGTLFLAIPVWLLLGYLVTAVHLYFVSQLFERTDGSGTLTMREALRKTILIFFGFVLACLALFLIYW</sequence>
<feature type="transmembrane region" description="Helical" evidence="1">
    <location>
        <begin position="187"/>
        <end position="210"/>
    </location>
</feature>
<evidence type="ECO:0000256" key="1">
    <source>
        <dbReference type="SAM" id="Phobius"/>
    </source>
</evidence>
<organism evidence="2 3">
    <name type="scientific">Brumimicrobium salinarum</name>
    <dbReference type="NCBI Taxonomy" id="2058658"/>
    <lineage>
        <taxon>Bacteria</taxon>
        <taxon>Pseudomonadati</taxon>
        <taxon>Bacteroidota</taxon>
        <taxon>Flavobacteriia</taxon>
        <taxon>Flavobacteriales</taxon>
        <taxon>Crocinitomicaceae</taxon>
        <taxon>Brumimicrobium</taxon>
    </lineage>
</organism>
<keyword evidence="1" id="KW-0472">Membrane</keyword>
<feature type="transmembrane region" description="Helical" evidence="1">
    <location>
        <begin position="231"/>
        <end position="249"/>
    </location>
</feature>
<feature type="transmembrane region" description="Helical" evidence="1">
    <location>
        <begin position="6"/>
        <end position="26"/>
    </location>
</feature>
<dbReference type="SUPFAM" id="SSF103473">
    <property type="entry name" value="MFS general substrate transporter"/>
    <property type="match status" value="1"/>
</dbReference>
<dbReference type="PROSITE" id="PS51257">
    <property type="entry name" value="PROKAR_LIPOPROTEIN"/>
    <property type="match status" value="1"/>
</dbReference>
<protein>
    <submittedName>
        <fullName evidence="2">Uncharacterized protein</fullName>
    </submittedName>
</protein>
<evidence type="ECO:0000313" key="2">
    <source>
        <dbReference type="EMBL" id="PKR80692.1"/>
    </source>
</evidence>
<dbReference type="InterPro" id="IPR036259">
    <property type="entry name" value="MFS_trans_sf"/>
</dbReference>
<accession>A0A2I0R286</accession>
<dbReference type="RefSeq" id="WP_101334474.1">
    <property type="nucleotide sequence ID" value="NZ_PJNI01000008.1"/>
</dbReference>
<proteinExistence type="predicted"/>
<keyword evidence="1" id="KW-0812">Transmembrane</keyword>
<dbReference type="OrthoDB" id="9919152at2"/>
<keyword evidence="1" id="KW-1133">Transmembrane helix</keyword>
<comment type="caution">
    <text evidence="2">The sequence shown here is derived from an EMBL/GenBank/DDBJ whole genome shotgun (WGS) entry which is preliminary data.</text>
</comment>
<feature type="transmembrane region" description="Helical" evidence="1">
    <location>
        <begin position="153"/>
        <end position="181"/>
    </location>
</feature>